<feature type="transmembrane region" description="Helical" evidence="6">
    <location>
        <begin position="67"/>
        <end position="86"/>
    </location>
</feature>
<feature type="transmembrane region" description="Helical" evidence="6">
    <location>
        <begin position="7"/>
        <end position="27"/>
    </location>
</feature>
<name>A0AAW8CJG0_9PAST</name>
<evidence type="ECO:0000256" key="6">
    <source>
        <dbReference type="SAM" id="Phobius"/>
    </source>
</evidence>
<accession>A0AAW8CJG0</accession>
<dbReference type="Pfam" id="PF00892">
    <property type="entry name" value="EamA"/>
    <property type="match status" value="2"/>
</dbReference>
<dbReference type="SUPFAM" id="SSF103481">
    <property type="entry name" value="Multidrug resistance efflux transporter EmrE"/>
    <property type="match status" value="2"/>
</dbReference>
<dbReference type="PANTHER" id="PTHR42920">
    <property type="entry name" value="OS03G0707200 PROTEIN-RELATED"/>
    <property type="match status" value="1"/>
</dbReference>
<keyword evidence="4 6" id="KW-1133">Transmembrane helix</keyword>
<feature type="transmembrane region" description="Helical" evidence="6">
    <location>
        <begin position="122"/>
        <end position="139"/>
    </location>
</feature>
<evidence type="ECO:0000259" key="7">
    <source>
        <dbReference type="Pfam" id="PF00892"/>
    </source>
</evidence>
<comment type="caution">
    <text evidence="8">The sequence shown here is derived from an EMBL/GenBank/DDBJ whole genome shotgun (WGS) entry which is preliminary data.</text>
</comment>
<protein>
    <submittedName>
        <fullName evidence="8">DMT family transporter</fullName>
    </submittedName>
</protein>
<dbReference type="Proteomes" id="UP001226020">
    <property type="component" value="Unassembled WGS sequence"/>
</dbReference>
<dbReference type="PANTHER" id="PTHR42920:SF5">
    <property type="entry name" value="EAMA DOMAIN-CONTAINING PROTEIN"/>
    <property type="match status" value="1"/>
</dbReference>
<reference evidence="8 9" key="1">
    <citation type="journal article" date="2023" name="Front. Microbiol.">
        <title>Phylogeography and host specificity of Pasteurellaceae pathogenic to sea-farmed fish in the north-east Atlantic.</title>
        <authorList>
            <person name="Gulla S."/>
            <person name="Colquhoun D.J."/>
            <person name="Olsen A.B."/>
            <person name="Spilsberg B."/>
            <person name="Lagesen K."/>
            <person name="Aakesson C.P."/>
            <person name="Strom S."/>
            <person name="Manji F."/>
            <person name="Birkbeck T.H."/>
            <person name="Nilsen H.K."/>
        </authorList>
    </citation>
    <scope>NUCLEOTIDE SEQUENCE [LARGE SCALE GENOMIC DNA]</scope>
    <source>
        <strain evidence="8 9">NVIB3131</strain>
    </source>
</reference>
<dbReference type="GO" id="GO:0005886">
    <property type="term" value="C:plasma membrane"/>
    <property type="evidence" value="ECO:0007669"/>
    <property type="project" value="UniProtKB-SubCell"/>
</dbReference>
<feature type="transmembrane region" description="Helical" evidence="6">
    <location>
        <begin position="214"/>
        <end position="230"/>
    </location>
</feature>
<dbReference type="RefSeq" id="WP_306348268.1">
    <property type="nucleotide sequence ID" value="NZ_JASAWV010000027.1"/>
</dbReference>
<dbReference type="InterPro" id="IPR000620">
    <property type="entry name" value="EamA_dom"/>
</dbReference>
<comment type="subcellular location">
    <subcellularLocation>
        <location evidence="1">Cell membrane</location>
        <topology evidence="1">Multi-pass membrane protein</topology>
    </subcellularLocation>
</comment>
<evidence type="ECO:0000256" key="2">
    <source>
        <dbReference type="ARBA" id="ARBA00022475"/>
    </source>
</evidence>
<organism evidence="8 9">
    <name type="scientific">Phocoenobacter atlanticus subsp. atlanticus</name>
    <dbReference type="NCBI Taxonomy" id="3061285"/>
    <lineage>
        <taxon>Bacteria</taxon>
        <taxon>Pseudomonadati</taxon>
        <taxon>Pseudomonadota</taxon>
        <taxon>Gammaproteobacteria</taxon>
        <taxon>Pasteurellales</taxon>
        <taxon>Pasteurellaceae</taxon>
        <taxon>Phocoenobacter</taxon>
        <taxon>Phocoenobacter atlanticus</taxon>
    </lineage>
</organism>
<feature type="transmembrane region" description="Helical" evidence="6">
    <location>
        <begin position="268"/>
        <end position="287"/>
    </location>
</feature>
<sequence>MKNIKKYYFLFVVLVLAMIRGSSYLFIKDVITVYSPFEVVFFRFFLTGIVLFIFYRKLLAKATKYDVIFGVLAGLFLFSAFAFQTYGLKYTTVSKQSFLTSLYIVLIPLLNFIFFKEKLQKAVVAVFSLILIGLFFISFDNVANLELSFNYGDFLTLLCAFGFALNIILISKIAKFEIHIMNITTIQMLSTGLFAFIFQLIFEKEMISLQSMNFSLIYLILICTMLNFTLQNISQKYISAHIMGLILSTEAIFGTIFAVVFLEEKLNTNFIIGTILITAGVVLVQFFENKKDKVNEHRNR</sequence>
<feature type="transmembrane region" description="Helical" evidence="6">
    <location>
        <begin position="151"/>
        <end position="171"/>
    </location>
</feature>
<dbReference type="InterPro" id="IPR037185">
    <property type="entry name" value="EmrE-like"/>
</dbReference>
<evidence type="ECO:0000256" key="4">
    <source>
        <dbReference type="ARBA" id="ARBA00022989"/>
    </source>
</evidence>
<evidence type="ECO:0000313" key="9">
    <source>
        <dbReference type="Proteomes" id="UP001226020"/>
    </source>
</evidence>
<feature type="transmembrane region" description="Helical" evidence="6">
    <location>
        <begin position="33"/>
        <end position="55"/>
    </location>
</feature>
<keyword evidence="5 6" id="KW-0472">Membrane</keyword>
<feature type="transmembrane region" description="Helical" evidence="6">
    <location>
        <begin position="183"/>
        <end position="202"/>
    </location>
</feature>
<gene>
    <name evidence="8" type="ORF">QJU57_09760</name>
</gene>
<keyword evidence="9" id="KW-1185">Reference proteome</keyword>
<proteinExistence type="predicted"/>
<feature type="transmembrane region" description="Helical" evidence="6">
    <location>
        <begin position="242"/>
        <end position="262"/>
    </location>
</feature>
<dbReference type="Gene3D" id="1.10.3730.20">
    <property type="match status" value="1"/>
</dbReference>
<evidence type="ECO:0000256" key="5">
    <source>
        <dbReference type="ARBA" id="ARBA00023136"/>
    </source>
</evidence>
<evidence type="ECO:0000313" key="8">
    <source>
        <dbReference type="EMBL" id="MDP8149353.1"/>
    </source>
</evidence>
<evidence type="ECO:0000256" key="1">
    <source>
        <dbReference type="ARBA" id="ARBA00004651"/>
    </source>
</evidence>
<dbReference type="EMBL" id="JASAXT010000024">
    <property type="protein sequence ID" value="MDP8149353.1"/>
    <property type="molecule type" value="Genomic_DNA"/>
</dbReference>
<dbReference type="AlphaFoldDB" id="A0AAW8CJG0"/>
<dbReference type="InterPro" id="IPR051258">
    <property type="entry name" value="Diverse_Substrate_Transporter"/>
</dbReference>
<keyword evidence="3 6" id="KW-0812">Transmembrane</keyword>
<evidence type="ECO:0000256" key="3">
    <source>
        <dbReference type="ARBA" id="ARBA00022692"/>
    </source>
</evidence>
<keyword evidence="2" id="KW-1003">Cell membrane</keyword>
<feature type="domain" description="EamA" evidence="7">
    <location>
        <begin position="151"/>
        <end position="284"/>
    </location>
</feature>
<feature type="domain" description="EamA" evidence="7">
    <location>
        <begin position="11"/>
        <end position="138"/>
    </location>
</feature>
<feature type="transmembrane region" description="Helical" evidence="6">
    <location>
        <begin position="98"/>
        <end position="115"/>
    </location>
</feature>